<dbReference type="EMBL" id="CM044701">
    <property type="protein sequence ID" value="KAI5683426.1"/>
    <property type="molecule type" value="Genomic_DNA"/>
</dbReference>
<protein>
    <submittedName>
        <fullName evidence="1">Uncharacterized protein</fullName>
    </submittedName>
</protein>
<organism evidence="1 2">
    <name type="scientific">Catharanthus roseus</name>
    <name type="common">Madagascar periwinkle</name>
    <name type="synonym">Vinca rosea</name>
    <dbReference type="NCBI Taxonomy" id="4058"/>
    <lineage>
        <taxon>Eukaryota</taxon>
        <taxon>Viridiplantae</taxon>
        <taxon>Streptophyta</taxon>
        <taxon>Embryophyta</taxon>
        <taxon>Tracheophyta</taxon>
        <taxon>Spermatophyta</taxon>
        <taxon>Magnoliopsida</taxon>
        <taxon>eudicotyledons</taxon>
        <taxon>Gunneridae</taxon>
        <taxon>Pentapetalae</taxon>
        <taxon>asterids</taxon>
        <taxon>lamiids</taxon>
        <taxon>Gentianales</taxon>
        <taxon>Apocynaceae</taxon>
        <taxon>Rauvolfioideae</taxon>
        <taxon>Vinceae</taxon>
        <taxon>Catharanthinae</taxon>
        <taxon>Catharanthus</taxon>
    </lineage>
</organism>
<dbReference type="Proteomes" id="UP001060085">
    <property type="component" value="Linkage Group LG01"/>
</dbReference>
<comment type="caution">
    <text evidence="1">The sequence shown here is derived from an EMBL/GenBank/DDBJ whole genome shotgun (WGS) entry which is preliminary data.</text>
</comment>
<name>A0ACC0CF90_CATRO</name>
<evidence type="ECO:0000313" key="1">
    <source>
        <dbReference type="EMBL" id="KAI5683426.1"/>
    </source>
</evidence>
<proteinExistence type="predicted"/>
<keyword evidence="2" id="KW-1185">Reference proteome</keyword>
<sequence>MARYCGLPRVYRNLYLHSRLSLSVLLQPRTSPISVGKSLYSPFSDRFMGANSPNSAYVKFKNYDSYFHCRAQSLRFSTLSNSKSDDDNNNGKRNEGPLTWIDVYLPKKVQPYARLARLDKPIGTWLLAWPCFWSITLAADPGSLPDVKMLVLFGSGALLLRGAGCTINDLLDRDIDTKVERTRLRPVASGSLTPFQGLCFLGFQLLLGLGILLQLNNFSQILGASSLILVFSYPLMKRVTFWPQAYLGLTFNWGALLGWAAVRGSLDPSIVLPLYVSGVFWTLVYDTIYAHQDKDDDLKVGVKSTALRFGDSTKEWISGFGIACISNLALSGYNAHIGWPYYAFLTAAAGHLAWQIGTVNLSCRADCNKKFVSNKWFGGIVFSGILFGRLFSL</sequence>
<evidence type="ECO:0000313" key="2">
    <source>
        <dbReference type="Proteomes" id="UP001060085"/>
    </source>
</evidence>
<gene>
    <name evidence="1" type="ORF">M9H77_04654</name>
</gene>
<accession>A0ACC0CF90</accession>
<reference evidence="2" key="1">
    <citation type="journal article" date="2023" name="Nat. Plants">
        <title>Single-cell RNA sequencing provides a high-resolution roadmap for understanding the multicellular compartmentation of specialized metabolism.</title>
        <authorList>
            <person name="Sun S."/>
            <person name="Shen X."/>
            <person name="Li Y."/>
            <person name="Li Y."/>
            <person name="Wang S."/>
            <person name="Li R."/>
            <person name="Zhang H."/>
            <person name="Shen G."/>
            <person name="Guo B."/>
            <person name="Wei J."/>
            <person name="Xu J."/>
            <person name="St-Pierre B."/>
            <person name="Chen S."/>
            <person name="Sun C."/>
        </authorList>
    </citation>
    <scope>NUCLEOTIDE SEQUENCE [LARGE SCALE GENOMIC DNA]</scope>
</reference>